<dbReference type="InterPro" id="IPR008753">
    <property type="entry name" value="Peptidase_M13_N"/>
</dbReference>
<evidence type="ECO:0000256" key="2">
    <source>
        <dbReference type="ARBA" id="ARBA00007357"/>
    </source>
</evidence>
<dbReference type="Gene3D" id="1.10.1380.10">
    <property type="entry name" value="Neutral endopeptidase , domain2"/>
    <property type="match status" value="1"/>
</dbReference>
<feature type="domain" description="Peptidase M13 C-terminal" evidence="9">
    <location>
        <begin position="474"/>
        <end position="675"/>
    </location>
</feature>
<dbReference type="OrthoDB" id="9775677at2"/>
<dbReference type="Proteomes" id="UP000219281">
    <property type="component" value="Unassembled WGS sequence"/>
</dbReference>
<dbReference type="RefSeq" id="WP_097131097.1">
    <property type="nucleotide sequence ID" value="NZ_OCMT01000002.1"/>
</dbReference>
<dbReference type="PRINTS" id="PR00786">
    <property type="entry name" value="NEPRILYSIN"/>
</dbReference>
<dbReference type="InterPro" id="IPR024079">
    <property type="entry name" value="MetalloPept_cat_dom_sf"/>
</dbReference>
<feature type="domain" description="Peptidase M13 N-terminal" evidence="10">
    <location>
        <begin position="42"/>
        <end position="421"/>
    </location>
</feature>
<dbReference type="PANTHER" id="PTHR11733:SF167">
    <property type="entry name" value="FI17812P1-RELATED"/>
    <property type="match status" value="1"/>
</dbReference>
<dbReference type="Gene3D" id="3.40.390.10">
    <property type="entry name" value="Collagenase (Catalytic Domain)"/>
    <property type="match status" value="1"/>
</dbReference>
<dbReference type="GO" id="GO:0004222">
    <property type="term" value="F:metalloendopeptidase activity"/>
    <property type="evidence" value="ECO:0007669"/>
    <property type="project" value="InterPro"/>
</dbReference>
<gene>
    <name evidence="11" type="ORF">SAMN06297358_1813</name>
</gene>
<dbReference type="Pfam" id="PF01431">
    <property type="entry name" value="Peptidase_M13"/>
    <property type="match status" value="1"/>
</dbReference>
<evidence type="ECO:0000256" key="4">
    <source>
        <dbReference type="ARBA" id="ARBA00022723"/>
    </source>
</evidence>
<protein>
    <submittedName>
        <fullName evidence="11">Putative endopeptidase</fullName>
    </submittedName>
</protein>
<dbReference type="InterPro" id="IPR018497">
    <property type="entry name" value="Peptidase_M13_C"/>
</dbReference>
<evidence type="ECO:0000259" key="9">
    <source>
        <dbReference type="Pfam" id="PF01431"/>
    </source>
</evidence>
<comment type="cofactor">
    <cofactor evidence="1">
        <name>Zn(2+)</name>
        <dbReference type="ChEBI" id="CHEBI:29105"/>
    </cofactor>
</comment>
<dbReference type="InterPro" id="IPR000718">
    <property type="entry name" value="Peptidase_M13"/>
</dbReference>
<keyword evidence="5" id="KW-0378">Hydrolase</keyword>
<evidence type="ECO:0000256" key="3">
    <source>
        <dbReference type="ARBA" id="ARBA00022670"/>
    </source>
</evidence>
<evidence type="ECO:0000313" key="12">
    <source>
        <dbReference type="Proteomes" id="UP000219281"/>
    </source>
</evidence>
<dbReference type="GO" id="GO:0016485">
    <property type="term" value="P:protein processing"/>
    <property type="evidence" value="ECO:0007669"/>
    <property type="project" value="TreeGrafter"/>
</dbReference>
<evidence type="ECO:0000256" key="6">
    <source>
        <dbReference type="ARBA" id="ARBA00022833"/>
    </source>
</evidence>
<dbReference type="AlphaFoldDB" id="A0A285ZYY6"/>
<comment type="similarity">
    <text evidence="2">Belongs to the peptidase M13 family.</text>
</comment>
<feature type="signal peptide" evidence="8">
    <location>
        <begin position="1"/>
        <end position="23"/>
    </location>
</feature>
<name>A0A285ZYY6_9SPHI</name>
<keyword evidence="12" id="KW-1185">Reference proteome</keyword>
<evidence type="ECO:0000256" key="7">
    <source>
        <dbReference type="ARBA" id="ARBA00023049"/>
    </source>
</evidence>
<evidence type="ECO:0000259" key="10">
    <source>
        <dbReference type="Pfam" id="PF05649"/>
    </source>
</evidence>
<evidence type="ECO:0000313" key="11">
    <source>
        <dbReference type="EMBL" id="SOD14854.1"/>
    </source>
</evidence>
<dbReference type="SUPFAM" id="SSF55486">
    <property type="entry name" value="Metalloproteases ('zincins'), catalytic domain"/>
    <property type="match status" value="1"/>
</dbReference>
<accession>A0A285ZYY6</accession>
<feature type="chain" id="PRO_5012741483" evidence="8">
    <location>
        <begin position="24"/>
        <end position="678"/>
    </location>
</feature>
<evidence type="ECO:0000256" key="8">
    <source>
        <dbReference type="SAM" id="SignalP"/>
    </source>
</evidence>
<organism evidence="11 12">
    <name type="scientific">Pedobacter xixiisoli</name>
    <dbReference type="NCBI Taxonomy" id="1476464"/>
    <lineage>
        <taxon>Bacteria</taxon>
        <taxon>Pseudomonadati</taxon>
        <taxon>Bacteroidota</taxon>
        <taxon>Sphingobacteriia</taxon>
        <taxon>Sphingobacteriales</taxon>
        <taxon>Sphingobacteriaceae</taxon>
        <taxon>Pedobacter</taxon>
    </lineage>
</organism>
<dbReference type="InterPro" id="IPR042089">
    <property type="entry name" value="Peptidase_M13_dom_2"/>
</dbReference>
<dbReference type="GO" id="GO:0046872">
    <property type="term" value="F:metal ion binding"/>
    <property type="evidence" value="ECO:0007669"/>
    <property type="project" value="UniProtKB-KW"/>
</dbReference>
<keyword evidence="7" id="KW-0482">Metalloprotease</keyword>
<dbReference type="Pfam" id="PF05649">
    <property type="entry name" value="Peptidase_M13_N"/>
    <property type="match status" value="1"/>
</dbReference>
<reference evidence="12" key="1">
    <citation type="submission" date="2017-09" db="EMBL/GenBank/DDBJ databases">
        <authorList>
            <person name="Varghese N."/>
            <person name="Submissions S."/>
        </authorList>
    </citation>
    <scope>NUCLEOTIDE SEQUENCE [LARGE SCALE GENOMIC DNA]</scope>
    <source>
        <strain evidence="12">CGMCC 1.12803</strain>
    </source>
</reference>
<keyword evidence="4" id="KW-0479">Metal-binding</keyword>
<keyword evidence="3" id="KW-0645">Protease</keyword>
<evidence type="ECO:0000256" key="1">
    <source>
        <dbReference type="ARBA" id="ARBA00001947"/>
    </source>
</evidence>
<dbReference type="PROSITE" id="PS51885">
    <property type="entry name" value="NEPRILYSIN"/>
    <property type="match status" value="1"/>
</dbReference>
<evidence type="ECO:0000256" key="5">
    <source>
        <dbReference type="ARBA" id="ARBA00022801"/>
    </source>
</evidence>
<dbReference type="CDD" id="cd08662">
    <property type="entry name" value="M13"/>
    <property type="match status" value="1"/>
</dbReference>
<keyword evidence="6" id="KW-0862">Zinc</keyword>
<keyword evidence="8" id="KW-0732">Signal</keyword>
<sequence length="678" mass="75967">MNINQFKTFFAALGVVSVSVANAQTPIKKFIDPANMDLSVKPGDDFYAYASGVWVKNNPVPAKETRWGSFNELRDFNVNAVRGLVEAAAADKSAAAGSVTKRVGDFYAAAMDSVTIEKLGFTPIKGELEKIKQLNNLQGILDYTTYLRSNGIGGTFYGFGVGQDRKNVNKYMVNISQGGTTLGDRDYYLKDDSRSVKIREAYDTYMTTLFKLIGYTEAVAQQKAKTVFTIEKTLAEAQMSRLEMRDPYKTYNKLTVADFDKITPNINWKNTLTQLKVTGQDTVLVNSPAFFKALNGLLTSTSVADLKTYLEWNILKGAAGSLSSPFVKANFAFTQAQTGQKVQTPRWQRMSSLTDGVLGDLLGQLYVAKYFKPAAKARMDELIANLRKAFEIRINGLEWMSAETKQKALAKLHAFRPKVGYTTKWRNYDGLVINRATYFQNLRNASKWAYNENIGQLGKPVDRERFGMTPPTVNAYYSPTLNEIVFPAGILQFPFFHPDADDAINYGGIGAVIGHEMSHGFDDQGSQYDKDGNLKNWWTAEDRKKFDERTKQLGEQFDKYTVLDTLHVNGKFTMGENIGDLGGLNAAYTAFKMTKQGQSNEKIDGFTPDQRFFLAWAQVWRGNALPETAAQLIKTDPHSPGQYRTIGAPVNMDAWYNAFDVKPGDKLYKKPEDRIKLW</sequence>
<dbReference type="EMBL" id="OCMT01000002">
    <property type="protein sequence ID" value="SOD14854.1"/>
    <property type="molecule type" value="Genomic_DNA"/>
</dbReference>
<dbReference type="PANTHER" id="PTHR11733">
    <property type="entry name" value="ZINC METALLOPROTEASE FAMILY M13 NEPRILYSIN-RELATED"/>
    <property type="match status" value="1"/>
</dbReference>
<dbReference type="GO" id="GO:0005886">
    <property type="term" value="C:plasma membrane"/>
    <property type="evidence" value="ECO:0007669"/>
    <property type="project" value="TreeGrafter"/>
</dbReference>
<proteinExistence type="inferred from homology"/>